<dbReference type="SMART" id="SM01152">
    <property type="entry name" value="DUF167"/>
    <property type="match status" value="1"/>
</dbReference>
<reference evidence="2" key="1">
    <citation type="submission" date="2025-08" db="UniProtKB">
        <authorList>
            <consortium name="Ensembl"/>
        </authorList>
    </citation>
    <scope>IDENTIFICATION</scope>
</reference>
<dbReference type="SUPFAM" id="SSF69786">
    <property type="entry name" value="YggU-like"/>
    <property type="match status" value="1"/>
</dbReference>
<dbReference type="Gene3D" id="3.30.1200.10">
    <property type="entry name" value="YggU-like"/>
    <property type="match status" value="1"/>
</dbReference>
<dbReference type="OMA" id="NAELYLC"/>
<reference evidence="2" key="2">
    <citation type="submission" date="2025-09" db="UniProtKB">
        <authorList>
            <consortium name="Ensembl"/>
        </authorList>
    </citation>
    <scope>IDENTIFICATION</scope>
</reference>
<name>A0A8C4R4B1_EPTBU</name>
<dbReference type="GO" id="GO:0005737">
    <property type="term" value="C:cytoplasm"/>
    <property type="evidence" value="ECO:0007669"/>
    <property type="project" value="TreeGrafter"/>
</dbReference>
<accession>A0A8C4R4B1</accession>
<evidence type="ECO:0000313" key="3">
    <source>
        <dbReference type="Proteomes" id="UP000694388"/>
    </source>
</evidence>
<protein>
    <submittedName>
        <fullName evidence="2">Uncharacterized protein</fullName>
    </submittedName>
</protein>
<dbReference type="GeneTree" id="ENSGT00960000190193"/>
<dbReference type="InterPro" id="IPR003746">
    <property type="entry name" value="DUF167"/>
</dbReference>
<dbReference type="PANTHER" id="PTHR13420">
    <property type="entry name" value="UPF0235 PROTEIN C15ORF40"/>
    <property type="match status" value="1"/>
</dbReference>
<dbReference type="Pfam" id="PF02594">
    <property type="entry name" value="DUF167"/>
    <property type="match status" value="1"/>
</dbReference>
<dbReference type="InterPro" id="IPR036591">
    <property type="entry name" value="YggU-like_sf"/>
</dbReference>
<sequence>MASALSGILSGSFGFSDVQDDAVGVAVSAPPVEGEANVELLRYVATVLGIRKSGISLYKGSRSRDKVLCIQTGLLNAETSLQRLRQEAEEA</sequence>
<evidence type="ECO:0000313" key="2">
    <source>
        <dbReference type="Ensembl" id="ENSEBUP00000025106.1"/>
    </source>
</evidence>
<dbReference type="Proteomes" id="UP000694388">
    <property type="component" value="Unplaced"/>
</dbReference>
<dbReference type="PANTHER" id="PTHR13420:SF7">
    <property type="entry name" value="UPF0235 PROTEIN C15ORF40"/>
    <property type="match status" value="1"/>
</dbReference>
<dbReference type="NCBIfam" id="TIGR00251">
    <property type="entry name" value="DUF167 family protein"/>
    <property type="match status" value="1"/>
</dbReference>
<evidence type="ECO:0000256" key="1">
    <source>
        <dbReference type="ARBA" id="ARBA00010364"/>
    </source>
</evidence>
<keyword evidence="3" id="KW-1185">Reference proteome</keyword>
<dbReference type="AlphaFoldDB" id="A0A8C4R4B1"/>
<comment type="similarity">
    <text evidence="1">Belongs to the UPF0235 family.</text>
</comment>
<dbReference type="Ensembl" id="ENSEBUT00000025682.1">
    <property type="protein sequence ID" value="ENSEBUP00000025106.1"/>
    <property type="gene ID" value="ENSEBUG00000015486.1"/>
</dbReference>
<proteinExistence type="inferred from homology"/>
<organism evidence="2 3">
    <name type="scientific">Eptatretus burgeri</name>
    <name type="common">Inshore hagfish</name>
    <dbReference type="NCBI Taxonomy" id="7764"/>
    <lineage>
        <taxon>Eukaryota</taxon>
        <taxon>Metazoa</taxon>
        <taxon>Chordata</taxon>
        <taxon>Craniata</taxon>
        <taxon>Vertebrata</taxon>
        <taxon>Cyclostomata</taxon>
        <taxon>Myxini</taxon>
        <taxon>Myxiniformes</taxon>
        <taxon>Myxinidae</taxon>
        <taxon>Eptatretinae</taxon>
        <taxon>Eptatretus</taxon>
    </lineage>
</organism>